<dbReference type="Pfam" id="PF13290">
    <property type="entry name" value="CHB_HEX_C_1"/>
    <property type="match status" value="1"/>
</dbReference>
<dbReference type="InterPro" id="IPR059177">
    <property type="entry name" value="GH29D-like_dom"/>
</dbReference>
<name>A0A9X4JWD4_9FIRM</name>
<accession>A0A9X4JWD4</accession>
<evidence type="ECO:0000256" key="1">
    <source>
        <dbReference type="SAM" id="MobiDB-lite"/>
    </source>
</evidence>
<feature type="domain" description="Dockerin" evidence="2">
    <location>
        <begin position="140"/>
        <end position="201"/>
    </location>
</feature>
<dbReference type="EMBL" id="JAKOAV010000022">
    <property type="protein sequence ID" value="MDF9409012.1"/>
    <property type="molecule type" value="Genomic_DNA"/>
</dbReference>
<dbReference type="GO" id="GO:0000272">
    <property type="term" value="P:polysaccharide catabolic process"/>
    <property type="evidence" value="ECO:0007669"/>
    <property type="project" value="InterPro"/>
</dbReference>
<dbReference type="InterPro" id="IPR002105">
    <property type="entry name" value="Dockerin_1_rpt"/>
</dbReference>
<organism evidence="3 4">
    <name type="scientific">Pelotomaculum isophthalicicum JI</name>
    <dbReference type="NCBI Taxonomy" id="947010"/>
    <lineage>
        <taxon>Bacteria</taxon>
        <taxon>Bacillati</taxon>
        <taxon>Bacillota</taxon>
        <taxon>Clostridia</taxon>
        <taxon>Eubacteriales</taxon>
        <taxon>Desulfotomaculaceae</taxon>
        <taxon>Pelotomaculum</taxon>
    </lineage>
</organism>
<proteinExistence type="predicted"/>
<dbReference type="AlphaFoldDB" id="A0A9X4JWD4"/>
<reference evidence="3" key="1">
    <citation type="submission" date="2022-02" db="EMBL/GenBank/DDBJ databases">
        <authorList>
            <person name="Leng L."/>
        </authorList>
    </citation>
    <scope>NUCLEOTIDE SEQUENCE</scope>
    <source>
        <strain evidence="3">JI</strain>
    </source>
</reference>
<dbReference type="Proteomes" id="UP001154312">
    <property type="component" value="Unassembled WGS sequence"/>
</dbReference>
<dbReference type="Pfam" id="PF00404">
    <property type="entry name" value="Dockerin_1"/>
    <property type="match status" value="1"/>
</dbReference>
<dbReference type="PROSITE" id="PS51766">
    <property type="entry name" value="DOCKERIN"/>
    <property type="match status" value="1"/>
</dbReference>
<feature type="region of interest" description="Disordered" evidence="1">
    <location>
        <begin position="27"/>
        <end position="62"/>
    </location>
</feature>
<dbReference type="SUPFAM" id="SSF63446">
    <property type="entry name" value="Type I dockerin domain"/>
    <property type="match status" value="1"/>
</dbReference>
<sequence length="201" mass="21861">MTNPTTFTVAQLQAYVNRIEVLTTQPSQWDSSIQASPASGPPPANGQVALSIPGTPDNGLEDTDKIYYTTDGSTPTLNSPIYNWIGSRWWYDHPGLNTINHPITVSTTGKTAIKAVRIGPPGQNNQNGKTNSDVQTFVYTNRAKGDIDYDGYIDVTDLGIMIDIISAEYTPNDFEIYAADLDSDGYVDVTDYGMLIDLISG</sequence>
<dbReference type="CDD" id="cd14256">
    <property type="entry name" value="Dockerin_I"/>
    <property type="match status" value="1"/>
</dbReference>
<dbReference type="InterPro" id="IPR016134">
    <property type="entry name" value="Dockerin_dom"/>
</dbReference>
<protein>
    <submittedName>
        <fullName evidence="3">Chitobiase/beta-hexosaminidase C-terminal domain-containing protein</fullName>
    </submittedName>
</protein>
<dbReference type="GO" id="GO:0004553">
    <property type="term" value="F:hydrolase activity, hydrolyzing O-glycosyl compounds"/>
    <property type="evidence" value="ECO:0007669"/>
    <property type="project" value="InterPro"/>
</dbReference>
<evidence type="ECO:0000259" key="2">
    <source>
        <dbReference type="PROSITE" id="PS51766"/>
    </source>
</evidence>
<keyword evidence="4" id="KW-1185">Reference proteome</keyword>
<dbReference type="Gene3D" id="1.10.1330.10">
    <property type="entry name" value="Dockerin domain"/>
    <property type="match status" value="1"/>
</dbReference>
<comment type="caution">
    <text evidence="3">The sequence shown here is derived from an EMBL/GenBank/DDBJ whole genome shotgun (WGS) entry which is preliminary data.</text>
</comment>
<evidence type="ECO:0000313" key="4">
    <source>
        <dbReference type="Proteomes" id="UP001154312"/>
    </source>
</evidence>
<evidence type="ECO:0000313" key="3">
    <source>
        <dbReference type="EMBL" id="MDF9409012.1"/>
    </source>
</evidence>
<gene>
    <name evidence="3" type="ORF">L7E55_11680</name>
</gene>
<dbReference type="InterPro" id="IPR036439">
    <property type="entry name" value="Dockerin_dom_sf"/>
</dbReference>
<dbReference type="RefSeq" id="WP_277444425.1">
    <property type="nucleotide sequence ID" value="NZ_JAKOAV010000022.1"/>
</dbReference>